<sequence>MTKKKLQTNFKRIETKYILDKATLASLKEDLKDYLVDDDYAQSSITNIYFDTDDYQVIQDSLARVNGREKIRMRTYEAQPTDHSQVFLEIKKKEDEVGYKYRLVSNPLSVLNFIEKGIKDESIDDERVVEELARLQDRYLDLKPKMYIAYQRHSLKAKKEHKVRLTVDSQLLYRDYDLDISAGRYGYPLLEEDKVILEVKVAGAYPTWLTQALQKYKLLDQSFSKYGKAYLKSQERLTKLVKS</sequence>
<reference evidence="2 3" key="1">
    <citation type="submission" date="2018-02" db="EMBL/GenBank/DDBJ databases">
        <title>Draft genome sequence of Streptococcus oricebi CCUG 70868T type strain.</title>
        <authorList>
            <person name="Mendez V."/>
            <person name="Salva-Serra F."/>
            <person name="Jaen-Luchoro D."/>
            <person name="Gonzales-Siles L."/>
            <person name="Karlsson R."/>
            <person name="Engstrom-Jakobsson H."/>
            <person name="Busquets A."/>
            <person name="Gomila M."/>
            <person name="Pineiro-Iglesias B."/>
            <person name="Bennasar-Figueras A."/>
            <person name="Seeger M."/>
            <person name="Moore E."/>
        </authorList>
    </citation>
    <scope>NUCLEOTIDE SEQUENCE [LARGE SCALE GENOMIC DNA]</scope>
    <source>
        <strain evidence="2 3">CCUG 70868</strain>
    </source>
</reference>
<dbReference type="Pfam" id="PF09359">
    <property type="entry name" value="VTC"/>
    <property type="match status" value="1"/>
</dbReference>
<evidence type="ECO:0000259" key="1">
    <source>
        <dbReference type="Pfam" id="PF09359"/>
    </source>
</evidence>
<gene>
    <name evidence="2" type="ORF">C4K46_03795</name>
</gene>
<name>A0ABS5B2R7_9STRE</name>
<proteinExistence type="predicted"/>
<dbReference type="Proteomes" id="UP001519296">
    <property type="component" value="Unassembled WGS sequence"/>
</dbReference>
<comment type="caution">
    <text evidence="2">The sequence shown here is derived from an EMBL/GenBank/DDBJ whole genome shotgun (WGS) entry which is preliminary data.</text>
</comment>
<dbReference type="Gene3D" id="3.20.100.30">
    <property type="entry name" value="VTC, catalytic tunnel domain"/>
    <property type="match status" value="1"/>
</dbReference>
<accession>A0ABS5B2R7</accession>
<dbReference type="InterPro" id="IPR042267">
    <property type="entry name" value="VTC_sf"/>
</dbReference>
<organism evidence="2 3">
    <name type="scientific">Streptococcus oricebi</name>
    <dbReference type="NCBI Taxonomy" id="1547447"/>
    <lineage>
        <taxon>Bacteria</taxon>
        <taxon>Bacillati</taxon>
        <taxon>Bacillota</taxon>
        <taxon>Bacilli</taxon>
        <taxon>Lactobacillales</taxon>
        <taxon>Streptococcaceae</taxon>
        <taxon>Streptococcus</taxon>
    </lineage>
</organism>
<dbReference type="InterPro" id="IPR018966">
    <property type="entry name" value="VTC_domain"/>
</dbReference>
<feature type="domain" description="VTC" evidence="1">
    <location>
        <begin position="11"/>
        <end position="230"/>
    </location>
</feature>
<evidence type="ECO:0000313" key="3">
    <source>
        <dbReference type="Proteomes" id="UP001519296"/>
    </source>
</evidence>
<dbReference type="RefSeq" id="WP_209627549.1">
    <property type="nucleotide sequence ID" value="NZ_PRDG01000002.1"/>
</dbReference>
<evidence type="ECO:0000313" key="2">
    <source>
        <dbReference type="EMBL" id="MBP2623060.1"/>
    </source>
</evidence>
<keyword evidence="3" id="KW-1185">Reference proteome</keyword>
<dbReference type="EMBL" id="PRDG01000002">
    <property type="protein sequence ID" value="MBP2623060.1"/>
    <property type="molecule type" value="Genomic_DNA"/>
</dbReference>
<dbReference type="CDD" id="cd07750">
    <property type="entry name" value="PolyPPase_VTC_like"/>
    <property type="match status" value="1"/>
</dbReference>
<protein>
    <submittedName>
        <fullName evidence="2">Transporter</fullName>
    </submittedName>
</protein>